<gene>
    <name evidence="5" type="ORF">TvY486_0037580</name>
</gene>
<evidence type="ECO:0000259" key="3">
    <source>
        <dbReference type="Pfam" id="PF20445"/>
    </source>
</evidence>
<dbReference type="NCBIfam" id="TIGR01631">
    <property type="entry name" value="Trypano_RHS"/>
    <property type="match status" value="1"/>
</dbReference>
<feature type="domain" description="Retrotransposon hot spot protein N-terminal" evidence="3">
    <location>
        <begin position="184"/>
        <end position="289"/>
    </location>
</feature>
<dbReference type="InterPro" id="IPR052980">
    <property type="entry name" value="Crinkler_effector"/>
</dbReference>
<evidence type="ECO:0000313" key="6">
    <source>
        <dbReference type="Proteomes" id="UP000009027"/>
    </source>
</evidence>
<dbReference type="Pfam" id="PF24466">
    <property type="entry name" value="DUF7578"/>
    <property type="match status" value="1"/>
</dbReference>
<feature type="domain" description="Retrotransposon hot spot protein,C-terminal" evidence="2">
    <location>
        <begin position="297"/>
        <end position="542"/>
    </location>
</feature>
<dbReference type="Pfam" id="PF20445">
    <property type="entry name" value="RHS_N"/>
    <property type="match status" value="1"/>
</dbReference>
<dbReference type="InterPro" id="IPR046835">
    <property type="entry name" value="RHS_N"/>
</dbReference>
<evidence type="ECO:0008006" key="7">
    <source>
        <dbReference type="Google" id="ProtNLM"/>
    </source>
</evidence>
<accession>F9WTI7</accession>
<dbReference type="InterPro" id="IPR006518">
    <property type="entry name" value="Trypano_RHS"/>
</dbReference>
<feature type="region of interest" description="Disordered" evidence="1">
    <location>
        <begin position="1"/>
        <end position="23"/>
    </location>
</feature>
<proteinExistence type="predicted"/>
<evidence type="ECO:0000259" key="4">
    <source>
        <dbReference type="Pfam" id="PF24466"/>
    </source>
</evidence>
<dbReference type="InterPro" id="IPR046836">
    <property type="entry name" value="RHS_C"/>
</dbReference>
<organism evidence="5 6">
    <name type="scientific">Trypanosoma vivax (strain Y486)</name>
    <dbReference type="NCBI Taxonomy" id="1055687"/>
    <lineage>
        <taxon>Eukaryota</taxon>
        <taxon>Discoba</taxon>
        <taxon>Euglenozoa</taxon>
        <taxon>Kinetoplastea</taxon>
        <taxon>Metakinetoplastina</taxon>
        <taxon>Trypanosomatida</taxon>
        <taxon>Trypanosomatidae</taxon>
        <taxon>Trypanosoma</taxon>
        <taxon>Duttonella</taxon>
    </lineage>
</organism>
<keyword evidence="6" id="KW-1185">Reference proteome</keyword>
<dbReference type="PANTHER" id="PTHR33129">
    <property type="entry name" value="PROTEIN KINASE DOMAIN-CONTAINING PROTEIN-RELATED"/>
    <property type="match status" value="1"/>
</dbReference>
<evidence type="ECO:0000313" key="5">
    <source>
        <dbReference type="EMBL" id="CCD20880.1"/>
    </source>
</evidence>
<protein>
    <recommendedName>
        <fullName evidence="7">Retrotransposon hot spot (RHS) protein</fullName>
    </recommendedName>
</protein>
<dbReference type="Pfam" id="PF07999">
    <property type="entry name" value="RHSP"/>
    <property type="match status" value="1"/>
</dbReference>
<dbReference type="Proteomes" id="UP000009027">
    <property type="component" value="Unassembled WGS sequence"/>
</dbReference>
<sequence length="546" mass="61515">MARRPREDQGSSVGGPPLLRGHVNSVPGPRWTLDSSVRDILLRSVPPLDAVMLSECLVRVDCEGEVTNCDVRMDFVIQKPELYIPDEHTRGRILSLPECQTYALVYRAAPLLEEKGIAVVLQWGAPDEKKPMPSAQWEMSWRMTGCGTRRVVFWTPRLMLRRAPRRGRVLNTGNAAAKVVPGAFESVVNAKWSHVLSDVADKPLGIRVVNGLPENAWSDAEVNRTPLQLPTENVDEERDDGLELLVLTSEKGWPFTLFGTHATDVVVRRESVRVWNIMKADLDAWLVRKEGCPRPSILLGSPGIGKSFGVGSHLLYELLHYAPGKLDAVAFLVHGEMYIFYLPRGGVPGRVERYTKDDGVERIMDLSDAGCRGYMILDAKETMDLPRNLPTRFLGSIVLSSPDKNYKVWDETNRGTRFLYINRYHTREMKAYFAWMRRADLAIAEGNAAVRTGLEESWRVMEERMREVGHSPRYVFDEESYQSRKDEVEWTPNTLIAGKAPCLFLVLRGKVDWKYDIAVHSVLDLVRLKSGAVERCGDRAVSGGAE</sequence>
<feature type="domain" description="DUF7578" evidence="4">
    <location>
        <begin position="64"/>
        <end position="107"/>
    </location>
</feature>
<dbReference type="EMBL" id="CAEX01006522">
    <property type="protein sequence ID" value="CCD20880.1"/>
    <property type="molecule type" value="Genomic_DNA"/>
</dbReference>
<evidence type="ECO:0000259" key="2">
    <source>
        <dbReference type="Pfam" id="PF07999"/>
    </source>
</evidence>
<name>F9WTI7_TRYVY</name>
<dbReference type="AlphaFoldDB" id="F9WTI7"/>
<dbReference type="InterPro" id="IPR056000">
    <property type="entry name" value="DUF7578"/>
</dbReference>
<dbReference type="PANTHER" id="PTHR33129:SF3">
    <property type="entry name" value="HOT SPOT (RHS) PROTEIN, PUTATIVE-RELATED"/>
    <property type="match status" value="1"/>
</dbReference>
<evidence type="ECO:0000256" key="1">
    <source>
        <dbReference type="SAM" id="MobiDB-lite"/>
    </source>
</evidence>
<reference evidence="5 6" key="1">
    <citation type="journal article" date="2012" name="Proc. Natl. Acad. Sci. U.S.A.">
        <title>Antigenic diversity is generated by distinct evolutionary mechanisms in African trypanosome species.</title>
        <authorList>
            <person name="Jackson A.P."/>
            <person name="Berry A."/>
            <person name="Aslett M."/>
            <person name="Allison H.C."/>
            <person name="Burton P."/>
            <person name="Vavrova-Anderson J."/>
            <person name="Brown R."/>
            <person name="Browne H."/>
            <person name="Corton N."/>
            <person name="Hauser H."/>
            <person name="Gamble J."/>
            <person name="Gilderthorp R."/>
            <person name="Marcello L."/>
            <person name="McQuillan J."/>
            <person name="Otto T.D."/>
            <person name="Quail M.A."/>
            <person name="Sanders M.J."/>
            <person name="van Tonder A."/>
            <person name="Ginger M.L."/>
            <person name="Field M.C."/>
            <person name="Barry J.D."/>
            <person name="Hertz-Fowler C."/>
            <person name="Berriman M."/>
        </authorList>
    </citation>
    <scope>NUCLEOTIDE SEQUENCE</scope>
    <source>
        <strain evidence="5 6">Y486</strain>
    </source>
</reference>